<evidence type="ECO:0000313" key="4">
    <source>
        <dbReference type="EMBL" id="CCH00615.1"/>
    </source>
</evidence>
<dbReference type="InterPro" id="IPR050278">
    <property type="entry name" value="Serine_Prot_S9B/DPPIV"/>
</dbReference>
<accession>I0K912</accession>
<reference evidence="4 5" key="1">
    <citation type="journal article" date="2012" name="J. Bacteriol.">
        <title>Genome Sequence of Fibrella aestuarina BUZ 2T, a Filamentous Marine Bacterium.</title>
        <authorList>
            <person name="Filippini M."/>
            <person name="Qi W."/>
            <person name="Blom J."/>
            <person name="Goesmann A."/>
            <person name="Smits T.H."/>
            <person name="Bagheri H.C."/>
        </authorList>
    </citation>
    <scope>NUCLEOTIDE SEQUENCE [LARGE SCALE GENOMIC DNA]</scope>
    <source>
        <strain evidence="5">BUZ 2T</strain>
    </source>
</reference>
<dbReference type="PANTHER" id="PTHR11731:SF193">
    <property type="entry name" value="DIPEPTIDYL PEPTIDASE 9"/>
    <property type="match status" value="1"/>
</dbReference>
<sequence>MHLFRIRLAAVLLGTSLLAGSSASAQFRSRALRWSADGNAVVNIANGAITRTDVRSGQETPLITTAQLTPDGAKAPITVADFAFSRDSSQVLIFTNTARVWRYNTRGDYYLLSRQTAGGRPGQLRQIGAKQPAQSLLYAKLSPDGKRVAYVSKNNLYSEEVATGKVTQLTTDGTRKRINGTFDWAYEEEFGCRDGFRWSPDSKQILYWQVDASGIRDFLMINNTDSIYSFTIPVEYPKVGEAPSPTRLGVVSATGGPTRWLPIPGDPAQHYLVRAEWFPSSASDPAGRESAGRVIVQQLNRKQNQSTLFVCQTAKNTATPIFTETDNAWIDIKARWDRDDPTGWEWTQNGNAFLWVSEKDGWRHIYQLSSDGKQQTLLTPGNYDMSELERIDERGGYVYFTASPDNATQRYLYRVPLNGKGQETGPRPAERLSPTTLAGTHGYDISPNGTLAMHTFTNRSTPSTRAWVSLPDHAIVRGNAPKANTAKGKNVRFFTVTTAENVTLDGWMALPTDFDSTKRYPIVFYVYGEPAGTTTNDVFSAGQNDLFAGDMAKEGYIYAALDNRGTPTLKGAAWRKSIYRQIGRINIRDQAQGAQALFKQHSFIDTSRVAVWGWSGGGSTTLNLLFQYPAIYKTGIAVAAVANQLTYDNIYQERYMGLPQENRDDFVSGSPISHAKNLRGNLLYIHGTGDDNVHYANAEMLINELIKYNKSFQMMAYPNRSHGISEGAGTRQHLSSLYTSFLKTHCPPGGR</sequence>
<dbReference type="KEGG" id="fae:FAES_2606"/>
<dbReference type="Proteomes" id="UP000011058">
    <property type="component" value="Chromosome"/>
</dbReference>
<evidence type="ECO:0000259" key="2">
    <source>
        <dbReference type="Pfam" id="PF00326"/>
    </source>
</evidence>
<keyword evidence="1" id="KW-0732">Signal</keyword>
<dbReference type="InterPro" id="IPR029058">
    <property type="entry name" value="AB_hydrolase_fold"/>
</dbReference>
<dbReference type="PATRIC" id="fig|1166018.3.peg.4372"/>
<dbReference type="OrthoDB" id="9812921at2"/>
<feature type="chain" id="PRO_5003630436" evidence="1">
    <location>
        <begin position="26"/>
        <end position="751"/>
    </location>
</feature>
<dbReference type="eggNOG" id="COG1506">
    <property type="taxonomic scope" value="Bacteria"/>
</dbReference>
<dbReference type="GO" id="GO:0006508">
    <property type="term" value="P:proteolysis"/>
    <property type="evidence" value="ECO:0007669"/>
    <property type="project" value="InterPro"/>
</dbReference>
<dbReference type="PANTHER" id="PTHR11731">
    <property type="entry name" value="PROTEASE FAMILY S9B,C DIPEPTIDYL-PEPTIDASE IV-RELATED"/>
    <property type="match status" value="1"/>
</dbReference>
<dbReference type="GO" id="GO:0008239">
    <property type="term" value="F:dipeptidyl-peptidase activity"/>
    <property type="evidence" value="ECO:0007669"/>
    <property type="project" value="TreeGrafter"/>
</dbReference>
<dbReference type="EMBL" id="HE796683">
    <property type="protein sequence ID" value="CCH00615.1"/>
    <property type="molecule type" value="Genomic_DNA"/>
</dbReference>
<protein>
    <submittedName>
        <fullName evidence="4">Peptidase S9B dipeptidylpeptidase IV domain protein</fullName>
    </submittedName>
</protein>
<feature type="domain" description="Dipeptidylpeptidase IV N-terminal" evidence="3">
    <location>
        <begin position="85"/>
        <end position="462"/>
    </location>
</feature>
<dbReference type="HOGENOM" id="CLU_006105_2_0_10"/>
<dbReference type="RefSeq" id="WP_015331714.1">
    <property type="nucleotide sequence ID" value="NC_020054.1"/>
</dbReference>
<dbReference type="SUPFAM" id="SSF53474">
    <property type="entry name" value="alpha/beta-Hydrolases"/>
    <property type="match status" value="1"/>
</dbReference>
<dbReference type="eggNOG" id="COG0823">
    <property type="taxonomic scope" value="Bacteria"/>
</dbReference>
<evidence type="ECO:0000259" key="3">
    <source>
        <dbReference type="Pfam" id="PF00930"/>
    </source>
</evidence>
<dbReference type="Gene3D" id="2.140.10.30">
    <property type="entry name" value="Dipeptidylpeptidase IV, N-terminal domain"/>
    <property type="match status" value="1"/>
</dbReference>
<gene>
    <name evidence="4" type="ORF">FAES_2606</name>
</gene>
<name>I0K912_9BACT</name>
<dbReference type="Gene3D" id="3.40.50.1820">
    <property type="entry name" value="alpha/beta hydrolase"/>
    <property type="match status" value="1"/>
</dbReference>
<organism evidence="4 5">
    <name type="scientific">Fibrella aestuarina BUZ 2</name>
    <dbReference type="NCBI Taxonomy" id="1166018"/>
    <lineage>
        <taxon>Bacteria</taxon>
        <taxon>Pseudomonadati</taxon>
        <taxon>Bacteroidota</taxon>
        <taxon>Cytophagia</taxon>
        <taxon>Cytophagales</taxon>
        <taxon>Spirosomataceae</taxon>
        <taxon>Fibrella</taxon>
    </lineage>
</organism>
<feature type="signal peptide" evidence="1">
    <location>
        <begin position="1"/>
        <end position="25"/>
    </location>
</feature>
<dbReference type="Pfam" id="PF00930">
    <property type="entry name" value="DPPIV_N"/>
    <property type="match status" value="1"/>
</dbReference>
<keyword evidence="5" id="KW-1185">Reference proteome</keyword>
<dbReference type="AlphaFoldDB" id="I0K912"/>
<evidence type="ECO:0000256" key="1">
    <source>
        <dbReference type="SAM" id="SignalP"/>
    </source>
</evidence>
<dbReference type="GO" id="GO:0008236">
    <property type="term" value="F:serine-type peptidase activity"/>
    <property type="evidence" value="ECO:0007669"/>
    <property type="project" value="InterPro"/>
</dbReference>
<dbReference type="InterPro" id="IPR001375">
    <property type="entry name" value="Peptidase_S9_cat"/>
</dbReference>
<dbReference type="MEROPS" id="S09.013"/>
<dbReference type="STRING" id="1166018.FAES_2606"/>
<dbReference type="SUPFAM" id="SSF82171">
    <property type="entry name" value="DPP6 N-terminal domain-like"/>
    <property type="match status" value="1"/>
</dbReference>
<evidence type="ECO:0000313" key="5">
    <source>
        <dbReference type="Proteomes" id="UP000011058"/>
    </source>
</evidence>
<feature type="domain" description="Peptidase S9 prolyl oligopeptidase catalytic" evidence="2">
    <location>
        <begin position="551"/>
        <end position="745"/>
    </location>
</feature>
<dbReference type="Pfam" id="PF00326">
    <property type="entry name" value="Peptidase_S9"/>
    <property type="match status" value="1"/>
</dbReference>
<proteinExistence type="predicted"/>
<dbReference type="InterPro" id="IPR002469">
    <property type="entry name" value="Peptidase_S9B_N"/>
</dbReference>